<gene>
    <name evidence="7" type="ORF">BN2614_LOCUS1</name>
</gene>
<dbReference type="GO" id="GO:0005509">
    <property type="term" value="F:calcium ion binding"/>
    <property type="evidence" value="ECO:0007669"/>
    <property type="project" value="UniProtKB-UniRule"/>
</dbReference>
<keyword evidence="8" id="KW-1185">Reference proteome</keyword>
<dbReference type="PRINTS" id="PR00205">
    <property type="entry name" value="CADHERIN"/>
</dbReference>
<dbReference type="InterPro" id="IPR015919">
    <property type="entry name" value="Cadherin-like_sf"/>
</dbReference>
<dbReference type="EMBL" id="CYRY02043154">
    <property type="protein sequence ID" value="VCX37323.1"/>
    <property type="molecule type" value="Genomic_DNA"/>
</dbReference>
<evidence type="ECO:0000259" key="6">
    <source>
        <dbReference type="PROSITE" id="PS50268"/>
    </source>
</evidence>
<dbReference type="GO" id="GO:0045296">
    <property type="term" value="F:cadherin binding"/>
    <property type="evidence" value="ECO:0007669"/>
    <property type="project" value="TreeGrafter"/>
</dbReference>
<proteinExistence type="predicted"/>
<dbReference type="CDD" id="cd11304">
    <property type="entry name" value="Cadherin_repeat"/>
    <property type="match status" value="1"/>
</dbReference>
<dbReference type="InterPro" id="IPR002126">
    <property type="entry name" value="Cadherin-like_dom"/>
</dbReference>
<dbReference type="GO" id="GO:0007156">
    <property type="term" value="P:homophilic cell adhesion via plasma membrane adhesion molecules"/>
    <property type="evidence" value="ECO:0007669"/>
    <property type="project" value="InterPro"/>
</dbReference>
<sequence>IRSPEVKHFFALHPFTGELSLLRSLDYESFPEQEASITFLVEAFDIYGTMPPGIATVTVIVKDMNDYPPVFSKRIYKGMVAPDAVKGTPITTVYAEDADPPV</sequence>
<evidence type="ECO:0000313" key="7">
    <source>
        <dbReference type="EMBL" id="VCX37323.1"/>
    </source>
</evidence>
<feature type="non-terminal residue" evidence="7">
    <location>
        <position position="102"/>
    </location>
</feature>
<dbReference type="GO" id="GO:0016477">
    <property type="term" value="P:cell migration"/>
    <property type="evidence" value="ECO:0007669"/>
    <property type="project" value="TreeGrafter"/>
</dbReference>
<evidence type="ECO:0000256" key="3">
    <source>
        <dbReference type="ARBA" id="ARBA00022837"/>
    </source>
</evidence>
<dbReference type="Gene3D" id="2.60.40.60">
    <property type="entry name" value="Cadherins"/>
    <property type="match status" value="2"/>
</dbReference>
<reference evidence="7 8" key="1">
    <citation type="submission" date="2018-10" db="EMBL/GenBank/DDBJ databases">
        <authorList>
            <person name="Ekblom R."/>
            <person name="Jareborg N."/>
        </authorList>
    </citation>
    <scope>NUCLEOTIDE SEQUENCE [LARGE SCALE GENOMIC DNA]</scope>
    <source>
        <tissue evidence="7">Muscle</tissue>
    </source>
</reference>
<dbReference type="PANTHER" id="PTHR24027:SF442">
    <property type="entry name" value="PROTOCADHERIN-15 ISOFORM X1"/>
    <property type="match status" value="1"/>
</dbReference>
<keyword evidence="4" id="KW-0472">Membrane</keyword>
<comment type="caution">
    <text evidence="7">The sequence shown here is derived from an EMBL/GenBank/DDBJ whole genome shotgun (WGS) entry which is preliminary data.</text>
</comment>
<dbReference type="GO" id="GO:0016342">
    <property type="term" value="C:catenin complex"/>
    <property type="evidence" value="ECO:0007669"/>
    <property type="project" value="TreeGrafter"/>
</dbReference>
<dbReference type="GO" id="GO:0008013">
    <property type="term" value="F:beta-catenin binding"/>
    <property type="evidence" value="ECO:0007669"/>
    <property type="project" value="TreeGrafter"/>
</dbReference>
<evidence type="ECO:0000256" key="4">
    <source>
        <dbReference type="ARBA" id="ARBA00023136"/>
    </source>
</evidence>
<dbReference type="FunFam" id="2.60.40.60:FF:000050">
    <property type="entry name" value="protocadherin-15 isoform X1"/>
    <property type="match status" value="1"/>
</dbReference>
<keyword evidence="3 5" id="KW-0106">Calcium</keyword>
<dbReference type="PROSITE" id="PS50268">
    <property type="entry name" value="CADHERIN_2"/>
    <property type="match status" value="1"/>
</dbReference>
<dbReference type="Proteomes" id="UP000269945">
    <property type="component" value="Unassembled WGS sequence"/>
</dbReference>
<dbReference type="InterPro" id="IPR039808">
    <property type="entry name" value="Cadherin"/>
</dbReference>
<feature type="domain" description="Cadherin" evidence="6">
    <location>
        <begin position="10"/>
        <end position="71"/>
    </location>
</feature>
<accession>A0A9X9M5P9</accession>
<organism evidence="7 8">
    <name type="scientific">Gulo gulo</name>
    <name type="common">Wolverine</name>
    <name type="synonym">Gluton</name>
    <dbReference type="NCBI Taxonomy" id="48420"/>
    <lineage>
        <taxon>Eukaryota</taxon>
        <taxon>Metazoa</taxon>
        <taxon>Chordata</taxon>
        <taxon>Craniata</taxon>
        <taxon>Vertebrata</taxon>
        <taxon>Euteleostomi</taxon>
        <taxon>Mammalia</taxon>
        <taxon>Eutheria</taxon>
        <taxon>Laurasiatheria</taxon>
        <taxon>Carnivora</taxon>
        <taxon>Caniformia</taxon>
        <taxon>Musteloidea</taxon>
        <taxon>Mustelidae</taxon>
        <taxon>Guloninae</taxon>
        <taxon>Gulo</taxon>
    </lineage>
</organism>
<keyword evidence="2" id="KW-0677">Repeat</keyword>
<evidence type="ECO:0000256" key="2">
    <source>
        <dbReference type="ARBA" id="ARBA00022737"/>
    </source>
</evidence>
<dbReference type="SUPFAM" id="SSF49313">
    <property type="entry name" value="Cadherin-like"/>
    <property type="match status" value="2"/>
</dbReference>
<evidence type="ECO:0000256" key="5">
    <source>
        <dbReference type="PROSITE-ProRule" id="PRU00043"/>
    </source>
</evidence>
<dbReference type="AlphaFoldDB" id="A0A9X9M5P9"/>
<protein>
    <recommendedName>
        <fullName evidence="6">Cadherin domain-containing protein</fullName>
    </recommendedName>
</protein>
<feature type="non-terminal residue" evidence="7">
    <location>
        <position position="1"/>
    </location>
</feature>
<name>A0A9X9M5P9_GULGU</name>
<comment type="subcellular location">
    <subcellularLocation>
        <location evidence="1">Membrane</location>
    </subcellularLocation>
</comment>
<evidence type="ECO:0000256" key="1">
    <source>
        <dbReference type="ARBA" id="ARBA00004370"/>
    </source>
</evidence>
<dbReference type="PANTHER" id="PTHR24027">
    <property type="entry name" value="CADHERIN-23"/>
    <property type="match status" value="1"/>
</dbReference>
<evidence type="ECO:0000313" key="8">
    <source>
        <dbReference type="Proteomes" id="UP000269945"/>
    </source>
</evidence>